<reference evidence="1 2" key="1">
    <citation type="journal article" date="2018" name="Nat. Ecol. Evol.">
        <title>Genomic signatures of mitonuclear coevolution across populations of Tigriopus californicus.</title>
        <authorList>
            <person name="Barreto F.S."/>
            <person name="Watson E.T."/>
            <person name="Lima T.G."/>
            <person name="Willett C.S."/>
            <person name="Edmands S."/>
            <person name="Li W."/>
            <person name="Burton R.S."/>
        </authorList>
    </citation>
    <scope>NUCLEOTIDE SEQUENCE [LARGE SCALE GENOMIC DNA]</scope>
    <source>
        <strain evidence="1 2">San Diego</strain>
    </source>
</reference>
<dbReference type="GO" id="GO:0019005">
    <property type="term" value="C:SCF ubiquitin ligase complex"/>
    <property type="evidence" value="ECO:0007669"/>
    <property type="project" value="TreeGrafter"/>
</dbReference>
<keyword evidence="2" id="KW-1185">Reference proteome</keyword>
<dbReference type="PANTHER" id="PTHR13318">
    <property type="entry name" value="PARTNER OF PAIRED, ISOFORM B-RELATED"/>
    <property type="match status" value="1"/>
</dbReference>
<dbReference type="OMA" id="DYADNYM"/>
<proteinExistence type="predicted"/>
<organism evidence="1 2">
    <name type="scientific">Tigriopus californicus</name>
    <name type="common">Marine copepod</name>
    <dbReference type="NCBI Taxonomy" id="6832"/>
    <lineage>
        <taxon>Eukaryota</taxon>
        <taxon>Metazoa</taxon>
        <taxon>Ecdysozoa</taxon>
        <taxon>Arthropoda</taxon>
        <taxon>Crustacea</taxon>
        <taxon>Multicrustacea</taxon>
        <taxon>Hexanauplia</taxon>
        <taxon>Copepoda</taxon>
        <taxon>Harpacticoida</taxon>
        <taxon>Harpacticidae</taxon>
        <taxon>Tigriopus</taxon>
    </lineage>
</organism>
<name>A0A553N6V6_TIGCA</name>
<sequence>MPVRPSPKSLKQSSLNSVANHLEILCYGFAKGTKGLSQLIDSDGIKKCPSPFHDWPGSLLEDLSNTIYSRRAGLAHLLYPVIQPQMRHYDIQIHGSIYVAMDLVSKRCKDLISLNFAFSVNLPPMYYTEFFKHFRHLTKLNLFGSMVDDIAFGSIGNNCINLLELNAGKTWITNYGLKKLTYAEDGMTVLCPKMRHLVVTETRVTTEGLSEFLLTHPDMIKLEHEESLHLVGRFWMKSTPSKLIQLCSTGQRVSPCEFEHAMAYCPNLTTLSITSAGLGNEHIYLLMNMNNLTSLHLGNLMAESFNFREGVAPVLQSCGPALQKLVLEKFTEIDVGLIGDFCPQLAHLALSSITAYTPVLNLNENHFRKLRNIEFWSHLDAHICPSVIKQCMINSTLERALFQCVGSITDTFLLELLDLNPQLKLENLVFDRCHAISPRLLWRFLQLPNQLSILRCWNCRGITSVDKDEIKTVVREENLCLYWEWYPYIEEDHVIPHDRQEYDHDEAAQN</sequence>
<comment type="caution">
    <text evidence="1">The sequence shown here is derived from an EMBL/GenBank/DDBJ whole genome shotgun (WGS) entry which is preliminary data.</text>
</comment>
<evidence type="ECO:0000313" key="2">
    <source>
        <dbReference type="Proteomes" id="UP000318571"/>
    </source>
</evidence>
<gene>
    <name evidence="1" type="ORF">TCAL_02128</name>
</gene>
<accession>A0A553N6V6</accession>
<dbReference type="SUPFAM" id="SSF52047">
    <property type="entry name" value="RNI-like"/>
    <property type="match status" value="2"/>
</dbReference>
<dbReference type="InterPro" id="IPR032675">
    <property type="entry name" value="LRR_dom_sf"/>
</dbReference>
<evidence type="ECO:0008006" key="3">
    <source>
        <dbReference type="Google" id="ProtNLM"/>
    </source>
</evidence>
<dbReference type="AlphaFoldDB" id="A0A553N6V6"/>
<dbReference type="Gene3D" id="3.80.10.10">
    <property type="entry name" value="Ribonuclease Inhibitor"/>
    <property type="match status" value="2"/>
</dbReference>
<dbReference type="EMBL" id="VCGU01000459">
    <property type="protein sequence ID" value="TRY61171.1"/>
    <property type="molecule type" value="Genomic_DNA"/>
</dbReference>
<protein>
    <recommendedName>
        <fullName evidence="3">F-box domain-containing protein</fullName>
    </recommendedName>
</protein>
<dbReference type="Proteomes" id="UP000318571">
    <property type="component" value="Chromosome 8"/>
</dbReference>
<dbReference type="STRING" id="6832.A0A553N6V6"/>
<dbReference type="PANTHER" id="PTHR13318:SF95">
    <property type="entry name" value="F-BOX PROTEIN YLR352W"/>
    <property type="match status" value="1"/>
</dbReference>
<evidence type="ECO:0000313" key="1">
    <source>
        <dbReference type="EMBL" id="TRY61171.1"/>
    </source>
</evidence>
<dbReference type="GO" id="GO:0031146">
    <property type="term" value="P:SCF-dependent proteasomal ubiquitin-dependent protein catabolic process"/>
    <property type="evidence" value="ECO:0007669"/>
    <property type="project" value="TreeGrafter"/>
</dbReference>
<dbReference type="OrthoDB" id="6350214at2759"/>